<dbReference type="Gene3D" id="3.40.50.720">
    <property type="entry name" value="NAD(P)-binding Rossmann-like Domain"/>
    <property type="match status" value="1"/>
</dbReference>
<comment type="caution">
    <text evidence="4">The sequence shown here is derived from an EMBL/GenBank/DDBJ whole genome shotgun (WGS) entry which is preliminary data.</text>
</comment>
<dbReference type="Proteomes" id="UP001165074">
    <property type="component" value="Unassembled WGS sequence"/>
</dbReference>
<reference evidence="4" key="1">
    <citation type="submission" date="2023-03" db="EMBL/GenBank/DDBJ databases">
        <title>Actinoallomurus iriomotensis NBRC 103684.</title>
        <authorList>
            <person name="Ichikawa N."/>
            <person name="Sato H."/>
            <person name="Tonouchi N."/>
        </authorList>
    </citation>
    <scope>NUCLEOTIDE SEQUENCE</scope>
    <source>
        <strain evidence="4">NBRC 103684</strain>
    </source>
</reference>
<keyword evidence="2" id="KW-0560">Oxidoreductase</keyword>
<dbReference type="NCBIfam" id="NF009466">
    <property type="entry name" value="PRK12826.1-2"/>
    <property type="match status" value="1"/>
</dbReference>
<dbReference type="SUPFAM" id="SSF51735">
    <property type="entry name" value="NAD(P)-binding Rossmann-fold domains"/>
    <property type="match status" value="1"/>
</dbReference>
<dbReference type="InterPro" id="IPR057326">
    <property type="entry name" value="KR_dom"/>
</dbReference>
<evidence type="ECO:0000259" key="3">
    <source>
        <dbReference type="SMART" id="SM00822"/>
    </source>
</evidence>
<evidence type="ECO:0000313" key="4">
    <source>
        <dbReference type="EMBL" id="GLY85122.1"/>
    </source>
</evidence>
<sequence>MPEDIAKGVRVDLGLTGRRVLVTGGTCGIGRATVRVLAKAGAHVITCHRGESPADDLITELKEIGGPHRVEVADVTDATDVAELAATCRETFGGLDVLINNAGVDGRAEVDRLTAEEWNRVMSVNLTGCYHVTQAVLPLLADGGSVINLGASAAMRGRPGSAHYTASKAAVIGLTRSLAKELGPRGIRVNCVAPGVVAEPGDDLPAPLRTRLTAMTALGRLGEPDDVAGAVLFLSSDLSGYVSGVTLNVDGGI</sequence>
<dbReference type="InterPro" id="IPR002347">
    <property type="entry name" value="SDR_fam"/>
</dbReference>
<dbReference type="PANTHER" id="PTHR42760">
    <property type="entry name" value="SHORT-CHAIN DEHYDROGENASES/REDUCTASES FAMILY MEMBER"/>
    <property type="match status" value="1"/>
</dbReference>
<comment type="similarity">
    <text evidence="1">Belongs to the short-chain dehydrogenases/reductases (SDR) family.</text>
</comment>
<dbReference type="NCBIfam" id="NF005559">
    <property type="entry name" value="PRK07231.1"/>
    <property type="match status" value="1"/>
</dbReference>
<dbReference type="AlphaFoldDB" id="A0A9W6S3J9"/>
<dbReference type="PROSITE" id="PS00061">
    <property type="entry name" value="ADH_SHORT"/>
    <property type="match status" value="1"/>
</dbReference>
<name>A0A9W6S3J9_9ACTN</name>
<organism evidence="4 5">
    <name type="scientific">Actinoallomurus iriomotensis</name>
    <dbReference type="NCBI Taxonomy" id="478107"/>
    <lineage>
        <taxon>Bacteria</taxon>
        <taxon>Bacillati</taxon>
        <taxon>Actinomycetota</taxon>
        <taxon>Actinomycetes</taxon>
        <taxon>Streptosporangiales</taxon>
        <taxon>Thermomonosporaceae</taxon>
        <taxon>Actinoallomurus</taxon>
    </lineage>
</organism>
<dbReference type="FunFam" id="3.40.50.720:FF:000084">
    <property type="entry name" value="Short-chain dehydrogenase reductase"/>
    <property type="match status" value="1"/>
</dbReference>
<protein>
    <submittedName>
        <fullName evidence="4">Short-chain dehydrogenase</fullName>
    </submittedName>
</protein>
<dbReference type="Pfam" id="PF13561">
    <property type="entry name" value="adh_short_C2"/>
    <property type="match status" value="1"/>
</dbReference>
<dbReference type="PANTHER" id="PTHR42760:SF133">
    <property type="entry name" value="3-OXOACYL-[ACYL-CARRIER-PROTEIN] REDUCTASE"/>
    <property type="match status" value="1"/>
</dbReference>
<proteinExistence type="inferred from homology"/>
<evidence type="ECO:0000313" key="5">
    <source>
        <dbReference type="Proteomes" id="UP001165074"/>
    </source>
</evidence>
<dbReference type="InterPro" id="IPR020904">
    <property type="entry name" value="Sc_DH/Rdtase_CS"/>
</dbReference>
<accession>A0A9W6S3J9</accession>
<dbReference type="PRINTS" id="PR00081">
    <property type="entry name" value="GDHRDH"/>
</dbReference>
<dbReference type="GO" id="GO:0016616">
    <property type="term" value="F:oxidoreductase activity, acting on the CH-OH group of donors, NAD or NADP as acceptor"/>
    <property type="evidence" value="ECO:0007669"/>
    <property type="project" value="TreeGrafter"/>
</dbReference>
<dbReference type="SMART" id="SM00822">
    <property type="entry name" value="PKS_KR"/>
    <property type="match status" value="1"/>
</dbReference>
<keyword evidence="5" id="KW-1185">Reference proteome</keyword>
<evidence type="ECO:0000256" key="1">
    <source>
        <dbReference type="ARBA" id="ARBA00006484"/>
    </source>
</evidence>
<evidence type="ECO:0000256" key="2">
    <source>
        <dbReference type="ARBA" id="ARBA00023002"/>
    </source>
</evidence>
<dbReference type="EMBL" id="BSTK01000004">
    <property type="protein sequence ID" value="GLY85122.1"/>
    <property type="molecule type" value="Genomic_DNA"/>
</dbReference>
<dbReference type="PRINTS" id="PR00080">
    <property type="entry name" value="SDRFAMILY"/>
</dbReference>
<dbReference type="InterPro" id="IPR036291">
    <property type="entry name" value="NAD(P)-bd_dom_sf"/>
</dbReference>
<feature type="domain" description="Ketoreductase" evidence="3">
    <location>
        <begin position="18"/>
        <end position="200"/>
    </location>
</feature>
<gene>
    <name evidence="4" type="ORF">Airi02_030510</name>
</gene>